<dbReference type="Pfam" id="PF18765">
    <property type="entry name" value="Polbeta"/>
    <property type="match status" value="1"/>
</dbReference>
<sequence>MDIIKKCKDILMEYKDIIFAYIFGSYVPGKMRIDSDIDIAIYF</sequence>
<dbReference type="AlphaFoldDB" id="A0A926IM73"/>
<gene>
    <name evidence="2" type="ORF">H8689_07265</name>
</gene>
<dbReference type="Proteomes" id="UP000601522">
    <property type="component" value="Unassembled WGS sequence"/>
</dbReference>
<dbReference type="Gene3D" id="3.30.460.10">
    <property type="entry name" value="Beta Polymerase, domain 2"/>
    <property type="match status" value="1"/>
</dbReference>
<organism evidence="2 3">
    <name type="scientific">Wansuia hejianensis</name>
    <dbReference type="NCBI Taxonomy" id="2763667"/>
    <lineage>
        <taxon>Bacteria</taxon>
        <taxon>Bacillati</taxon>
        <taxon>Bacillota</taxon>
        <taxon>Clostridia</taxon>
        <taxon>Lachnospirales</taxon>
        <taxon>Lachnospiraceae</taxon>
        <taxon>Wansuia</taxon>
    </lineage>
</organism>
<dbReference type="InterPro" id="IPR041633">
    <property type="entry name" value="Polbeta"/>
</dbReference>
<evidence type="ECO:0000313" key="3">
    <source>
        <dbReference type="Proteomes" id="UP000601522"/>
    </source>
</evidence>
<dbReference type="EMBL" id="JACRTK010000003">
    <property type="protein sequence ID" value="MBC8590909.1"/>
    <property type="molecule type" value="Genomic_DNA"/>
</dbReference>
<dbReference type="InterPro" id="IPR043519">
    <property type="entry name" value="NT_sf"/>
</dbReference>
<proteinExistence type="predicted"/>
<dbReference type="CDD" id="cd05403">
    <property type="entry name" value="NT_KNTase_like"/>
    <property type="match status" value="1"/>
</dbReference>
<evidence type="ECO:0000313" key="2">
    <source>
        <dbReference type="EMBL" id="MBC8590909.1"/>
    </source>
</evidence>
<dbReference type="SUPFAM" id="SSF81301">
    <property type="entry name" value="Nucleotidyltransferase"/>
    <property type="match status" value="1"/>
</dbReference>
<comment type="caution">
    <text evidence="2">The sequence shown here is derived from an EMBL/GenBank/DDBJ whole genome shotgun (WGS) entry which is preliminary data.</text>
</comment>
<dbReference type="RefSeq" id="WP_249323748.1">
    <property type="nucleotide sequence ID" value="NZ_JACRTK010000003.1"/>
</dbReference>
<name>A0A926IM73_9FIRM</name>
<accession>A0A926IM73</accession>
<feature type="domain" description="Polymerase beta nucleotidyltransferase" evidence="1">
    <location>
        <begin position="5"/>
        <end position="43"/>
    </location>
</feature>
<protein>
    <submittedName>
        <fullName evidence="2">Nucleotidyltransferase domain-containing protein</fullName>
    </submittedName>
</protein>
<evidence type="ECO:0000259" key="1">
    <source>
        <dbReference type="Pfam" id="PF18765"/>
    </source>
</evidence>
<reference evidence="2 3" key="1">
    <citation type="submission" date="2020-08" db="EMBL/GenBank/DDBJ databases">
        <title>Genome public.</title>
        <authorList>
            <person name="Liu C."/>
            <person name="Sun Q."/>
        </authorList>
    </citation>
    <scope>NUCLEOTIDE SEQUENCE [LARGE SCALE GENOMIC DNA]</scope>
    <source>
        <strain evidence="2 3">NSJ-26</strain>
    </source>
</reference>
<keyword evidence="3" id="KW-1185">Reference proteome</keyword>